<evidence type="ECO:0000313" key="4">
    <source>
        <dbReference type="Proteomes" id="UP000230551"/>
    </source>
</evidence>
<dbReference type="STRING" id="85968.GCA_900073015_01834"/>
<dbReference type="AlphaFoldDB" id="A0A2G5PGG8"/>
<dbReference type="RefSeq" id="WP_090588707.1">
    <property type="nucleotide sequence ID" value="NZ_CP104302.1"/>
</dbReference>
<dbReference type="SUPFAM" id="SSF54427">
    <property type="entry name" value="NTF2-like"/>
    <property type="match status" value="1"/>
</dbReference>
<feature type="region of interest" description="Disordered" evidence="1">
    <location>
        <begin position="78"/>
        <end position="108"/>
    </location>
</feature>
<keyword evidence="4" id="KW-1185">Reference proteome</keyword>
<dbReference type="EMBL" id="PDCN02000001">
    <property type="protein sequence ID" value="PIB77412.1"/>
    <property type="molecule type" value="Genomic_DNA"/>
</dbReference>
<sequence>MSTPSEPGPERPESGAGADPGQGDAATEIFAPAEEPAEDERRYTAPSAFDGSTQIIGTPSPDPATEIIGTPAEVTAAAGATQPAMPAPPRPAGPQAIPPRPATPAESAAQRRHSWGWVLALLLVIAALVAVAILVIVLFARSGDKAQVDQVRDTIETYNDAVTDGDLTTLRSVTCGGYDDFDDDQWQAVHTQVVDAKQNPVVYSIDEIVVNGDHAEANVTSYIAADPSETSIRSFDLVKTDGQWKIC</sequence>
<feature type="transmembrane region" description="Helical" evidence="2">
    <location>
        <begin position="115"/>
        <end position="140"/>
    </location>
</feature>
<proteinExistence type="predicted"/>
<feature type="compositionally biased region" description="Low complexity" evidence="1">
    <location>
        <begin position="14"/>
        <end position="34"/>
    </location>
</feature>
<comment type="caution">
    <text evidence="3">The sequence shown here is derived from an EMBL/GenBank/DDBJ whole genome shotgun (WGS) entry which is preliminary data.</text>
</comment>
<reference evidence="3 4" key="1">
    <citation type="journal article" date="2017" name="Infect. Genet. Evol.">
        <title>The new phylogeny of the genus Mycobacterium: The old and the news.</title>
        <authorList>
            <person name="Tortoli E."/>
            <person name="Fedrizzi T."/>
            <person name="Meehan C.J."/>
            <person name="Trovato A."/>
            <person name="Grottola A."/>
            <person name="Giacobazzi E."/>
            <person name="Serpini G.F."/>
            <person name="Tagliazucchi S."/>
            <person name="Fabio A."/>
            <person name="Bettua C."/>
            <person name="Bertorelli R."/>
            <person name="Frascaro F."/>
            <person name="De Sanctis V."/>
            <person name="Pecorari M."/>
            <person name="Jousson O."/>
            <person name="Segata N."/>
            <person name="Cirillo D.M."/>
        </authorList>
    </citation>
    <scope>NUCLEOTIDE SEQUENCE [LARGE SCALE GENOMIC DNA]</scope>
    <source>
        <strain evidence="3 4">CIP1034565</strain>
    </source>
</reference>
<organism evidence="3 4">
    <name type="scientific">Mycolicibacterium brumae</name>
    <dbReference type="NCBI Taxonomy" id="85968"/>
    <lineage>
        <taxon>Bacteria</taxon>
        <taxon>Bacillati</taxon>
        <taxon>Actinomycetota</taxon>
        <taxon>Actinomycetes</taxon>
        <taxon>Mycobacteriales</taxon>
        <taxon>Mycobacteriaceae</taxon>
        <taxon>Mycolicibacterium</taxon>
    </lineage>
</organism>
<protein>
    <submittedName>
        <fullName evidence="3">DUF4878 domain-containing protein</fullName>
    </submittedName>
</protein>
<feature type="compositionally biased region" description="Pro residues" evidence="1">
    <location>
        <begin position="85"/>
        <end position="102"/>
    </location>
</feature>
<keyword evidence="2" id="KW-0472">Membrane</keyword>
<keyword evidence="2" id="KW-1133">Transmembrane helix</keyword>
<name>A0A2G5PGG8_9MYCO</name>
<dbReference type="OrthoDB" id="4485830at2"/>
<accession>A0A2G5PGG8</accession>
<evidence type="ECO:0000256" key="1">
    <source>
        <dbReference type="SAM" id="MobiDB-lite"/>
    </source>
</evidence>
<dbReference type="InterPro" id="IPR032710">
    <property type="entry name" value="NTF2-like_dom_sf"/>
</dbReference>
<evidence type="ECO:0000256" key="2">
    <source>
        <dbReference type="SAM" id="Phobius"/>
    </source>
</evidence>
<keyword evidence="2" id="KW-0812">Transmembrane</keyword>
<evidence type="ECO:0000313" key="3">
    <source>
        <dbReference type="EMBL" id="PIB77412.1"/>
    </source>
</evidence>
<dbReference type="Gene3D" id="3.10.450.50">
    <property type="match status" value="1"/>
</dbReference>
<dbReference type="Proteomes" id="UP000230551">
    <property type="component" value="Unassembled WGS sequence"/>
</dbReference>
<feature type="region of interest" description="Disordered" evidence="1">
    <location>
        <begin position="1"/>
        <end position="65"/>
    </location>
</feature>
<gene>
    <name evidence="3" type="ORF">CQY22_000055</name>
</gene>